<dbReference type="PANTHER" id="PTHR30055">
    <property type="entry name" value="HTH-TYPE TRANSCRIPTIONAL REGULATOR RUTR"/>
    <property type="match status" value="1"/>
</dbReference>
<evidence type="ECO:0000313" key="7">
    <source>
        <dbReference type="Proteomes" id="UP001500449"/>
    </source>
</evidence>
<dbReference type="InterPro" id="IPR050109">
    <property type="entry name" value="HTH-type_TetR-like_transc_reg"/>
</dbReference>
<dbReference type="Gene3D" id="1.10.357.10">
    <property type="entry name" value="Tetracycline Repressor, domain 2"/>
    <property type="match status" value="1"/>
</dbReference>
<protein>
    <submittedName>
        <fullName evidence="6">TetR/AcrR family transcriptional regulator</fullName>
    </submittedName>
</protein>
<feature type="domain" description="HTH tetR-type" evidence="5">
    <location>
        <begin position="9"/>
        <end position="69"/>
    </location>
</feature>
<dbReference type="EMBL" id="BAAAQK010000006">
    <property type="protein sequence ID" value="GAA1847317.1"/>
    <property type="molecule type" value="Genomic_DNA"/>
</dbReference>
<proteinExistence type="predicted"/>
<dbReference type="PRINTS" id="PR00455">
    <property type="entry name" value="HTHTETR"/>
</dbReference>
<dbReference type="PROSITE" id="PS50977">
    <property type="entry name" value="HTH_TETR_2"/>
    <property type="match status" value="1"/>
</dbReference>
<dbReference type="InterPro" id="IPR001647">
    <property type="entry name" value="HTH_TetR"/>
</dbReference>
<organism evidence="6 7">
    <name type="scientific">Pseudonocardia ailaonensis</name>
    <dbReference type="NCBI Taxonomy" id="367279"/>
    <lineage>
        <taxon>Bacteria</taxon>
        <taxon>Bacillati</taxon>
        <taxon>Actinomycetota</taxon>
        <taxon>Actinomycetes</taxon>
        <taxon>Pseudonocardiales</taxon>
        <taxon>Pseudonocardiaceae</taxon>
        <taxon>Pseudonocardia</taxon>
    </lineage>
</organism>
<comment type="caution">
    <text evidence="6">The sequence shown here is derived from an EMBL/GenBank/DDBJ whole genome shotgun (WGS) entry which is preliminary data.</text>
</comment>
<dbReference type="Proteomes" id="UP001500449">
    <property type="component" value="Unassembled WGS sequence"/>
</dbReference>
<keyword evidence="7" id="KW-1185">Reference proteome</keyword>
<evidence type="ECO:0000256" key="1">
    <source>
        <dbReference type="ARBA" id="ARBA00023015"/>
    </source>
</evidence>
<dbReference type="Gene3D" id="1.10.10.60">
    <property type="entry name" value="Homeodomain-like"/>
    <property type="match status" value="1"/>
</dbReference>
<reference evidence="6 7" key="1">
    <citation type="journal article" date="2019" name="Int. J. Syst. Evol. Microbiol.">
        <title>The Global Catalogue of Microorganisms (GCM) 10K type strain sequencing project: providing services to taxonomists for standard genome sequencing and annotation.</title>
        <authorList>
            <consortium name="The Broad Institute Genomics Platform"/>
            <consortium name="The Broad Institute Genome Sequencing Center for Infectious Disease"/>
            <person name="Wu L."/>
            <person name="Ma J."/>
        </authorList>
    </citation>
    <scope>NUCLEOTIDE SEQUENCE [LARGE SCALE GENOMIC DNA]</scope>
    <source>
        <strain evidence="6 7">JCM 16009</strain>
    </source>
</reference>
<dbReference type="Pfam" id="PF00440">
    <property type="entry name" value="TetR_N"/>
    <property type="match status" value="1"/>
</dbReference>
<dbReference type="RefSeq" id="WP_344416539.1">
    <property type="nucleotide sequence ID" value="NZ_BAAAQK010000006.1"/>
</dbReference>
<keyword evidence="2 4" id="KW-0238">DNA-binding</keyword>
<evidence type="ECO:0000259" key="5">
    <source>
        <dbReference type="PROSITE" id="PS50977"/>
    </source>
</evidence>
<dbReference type="SUPFAM" id="SSF46689">
    <property type="entry name" value="Homeodomain-like"/>
    <property type="match status" value="1"/>
</dbReference>
<evidence type="ECO:0000256" key="3">
    <source>
        <dbReference type="ARBA" id="ARBA00023163"/>
    </source>
</evidence>
<evidence type="ECO:0000313" key="6">
    <source>
        <dbReference type="EMBL" id="GAA1847317.1"/>
    </source>
</evidence>
<sequence length="193" mass="20805">MGLREEKKARARAAMALAAADLFGRHGYAEVAMSQIAKAAGVSDQTLYNYFPTKESLVFDRAEQFEHTLRARVAHRPAGEEVVPAFRRWFDEFVFGPAAERALTRPGGMVRLVAGSEALHRALLDLAHRAAGTLAAELADRPPARATVLADALVAVYLRAVEELGTAPGPEAIPGIAERGHARLDVLADLDRA</sequence>
<evidence type="ECO:0000256" key="4">
    <source>
        <dbReference type="PROSITE-ProRule" id="PRU00335"/>
    </source>
</evidence>
<accession>A0ABN2N168</accession>
<dbReference type="PANTHER" id="PTHR30055:SF234">
    <property type="entry name" value="HTH-TYPE TRANSCRIPTIONAL REGULATOR BETI"/>
    <property type="match status" value="1"/>
</dbReference>
<keyword evidence="3" id="KW-0804">Transcription</keyword>
<keyword evidence="1" id="KW-0805">Transcription regulation</keyword>
<dbReference type="InterPro" id="IPR009057">
    <property type="entry name" value="Homeodomain-like_sf"/>
</dbReference>
<feature type="DNA-binding region" description="H-T-H motif" evidence="4">
    <location>
        <begin position="32"/>
        <end position="51"/>
    </location>
</feature>
<gene>
    <name evidence="6" type="ORF">GCM10009836_28670</name>
</gene>
<evidence type="ECO:0000256" key="2">
    <source>
        <dbReference type="ARBA" id="ARBA00023125"/>
    </source>
</evidence>
<name>A0ABN2N168_9PSEU</name>